<dbReference type="InterPro" id="IPR026971">
    <property type="entry name" value="CND1/NCAPD3"/>
</dbReference>
<dbReference type="GO" id="GO:0007076">
    <property type="term" value="P:mitotic chromosome condensation"/>
    <property type="evidence" value="ECO:0007669"/>
    <property type="project" value="InterPro"/>
</dbReference>
<comment type="subcellular location">
    <subcellularLocation>
        <location evidence="2">Chromosome</location>
    </subcellularLocation>
    <subcellularLocation>
        <location evidence="1">Nucleus</location>
    </subcellularLocation>
</comment>
<evidence type="ECO:0000256" key="10">
    <source>
        <dbReference type="PIRNR" id="PIRNR017127"/>
    </source>
</evidence>
<dbReference type="PANTHER" id="PTHR14222">
    <property type="entry name" value="CONDENSIN"/>
    <property type="match status" value="1"/>
</dbReference>
<proteinExistence type="inferred from homology"/>
<evidence type="ECO:0000256" key="2">
    <source>
        <dbReference type="ARBA" id="ARBA00004286"/>
    </source>
</evidence>
<keyword evidence="8" id="KW-0539">Nucleus</keyword>
<dbReference type="InterPro" id="IPR032682">
    <property type="entry name" value="Cnd1_C"/>
</dbReference>
<feature type="region of interest" description="Disordered" evidence="11">
    <location>
        <begin position="1118"/>
        <end position="1214"/>
    </location>
</feature>
<dbReference type="GO" id="GO:0000779">
    <property type="term" value="C:condensed chromosome, centromeric region"/>
    <property type="evidence" value="ECO:0007669"/>
    <property type="project" value="TreeGrafter"/>
</dbReference>
<keyword evidence="7 10" id="KW-0226">DNA condensation</keyword>
<evidence type="ECO:0000256" key="6">
    <source>
        <dbReference type="ARBA" id="ARBA00022776"/>
    </source>
</evidence>
<dbReference type="GO" id="GO:0000796">
    <property type="term" value="C:condensin complex"/>
    <property type="evidence" value="ECO:0007669"/>
    <property type="project" value="TreeGrafter"/>
</dbReference>
<keyword evidence="4" id="KW-0158">Chromosome</keyword>
<sequence>MQTGLLVLEQPFAAKSAGIKDAAARILTCSAVTHGHMEVVVGGLSSLLSRHDHMGPLAAELAALSHHSCREDALAVELLREVTGVEPAEYDRQQTADAAGVKNVAIFLTDLSSRLPKLVLMNISLLMPHLGGKAYSIRSAIVAAIGHLLHKGFPEQQGEAQDEGAPGQAAMLRAKQQLLALLLERVRDQTAYTRKQVLASWTLLAEHAKIPISHWVPVAELAIGRLDDKAALVRKAALHLIGAMTAANPFGPFLNINAFQGSLEEQRQKLKADAPNNPASVKAEPLEAAPMEAGSDGQGDVMMEEGGDAALNASAASAPPPERADPELEQLKFLVASLEAGVRFGGCLREALGTIIQLLASATQTDVQEAVALLMTFRQFQVDGTGQALRRMLPLVFSREQGVREIVTEAIYQAYIAQEGAPDHARAAQNLIELAGGATCGELSSLEEALGALLTSGQLRPGVIKALWAVAGPACHRLAASGGADEAARVEARGCFAVLAAASDGHPQHVATNLVQLVQAGFQEAHGDPLIARHAAIMLQRLKKLPLEATSEPQTVAMPSPAALQPAWQSLAGLLLGCGIRLQGTGWFTAAEAAVSALYCLHPQPQLVCGEVLQQLGSATFTISGEMGLMAAGSAVSISRFLFLMGHVALQHLVFTEGLVKRIRKTRVQAEKTALEGRAAATSAGSAEEDIASQVGGSGSVAADAELDNLKDAVEREIVAGQQLIGCWGPLVKQLCHDRNLLTCHADVCASALLALTKLMVIDASFCEDNLQLLFTLLQARSVGARVRCNLIVAMGDLAVRFPNVLEPWTSHMYQPLSDADLGVKRTALMVISHLILNDMMKVKGHIARIALCLQDPDPAIASMAQLFFHELARRASKTSNPIYNVLPDILSSLSAEAALPADDFRAIMKHLLGFIGKERQLDSLTSKLTQRFQATEAPGQRRNIAFCLAQLTVSEKGLKKLAEGLKRCKDLLADEDTLPHFQAIEAKAKKDSEALLTADADPLAGPEASQGIASTPAGRPGDCETILDSESDAGEDGDIRYSAQEGSGRVSTSSEWVDNASGLTLAGGLMSNDQLPATQPFPNSEVQSGAHPLVKMEPGMQEASTATKYSIDIMPSASEAAGGISANRRDNPGRERSGRKRSSQLHVKLETGGLTDSNENSSSAANKTQAQGGSGQKNSPKSTSLSSSSNTSMLPSSRKKKSAVRDWSDDDSI</sequence>
<dbReference type="InterPro" id="IPR011989">
    <property type="entry name" value="ARM-like"/>
</dbReference>
<organism evidence="13 14">
    <name type="scientific">Apatococcus fuscideae</name>
    <dbReference type="NCBI Taxonomy" id="2026836"/>
    <lineage>
        <taxon>Eukaryota</taxon>
        <taxon>Viridiplantae</taxon>
        <taxon>Chlorophyta</taxon>
        <taxon>core chlorophytes</taxon>
        <taxon>Trebouxiophyceae</taxon>
        <taxon>Chlorellales</taxon>
        <taxon>Chlorellaceae</taxon>
        <taxon>Apatococcus</taxon>
    </lineage>
</organism>
<dbReference type="Pfam" id="PF12717">
    <property type="entry name" value="Cnd1"/>
    <property type="match status" value="1"/>
</dbReference>
<feature type="compositionally biased region" description="Polar residues" evidence="11">
    <location>
        <begin position="1155"/>
        <end position="1172"/>
    </location>
</feature>
<keyword evidence="9 10" id="KW-0131">Cell cycle</keyword>
<evidence type="ECO:0000256" key="8">
    <source>
        <dbReference type="ARBA" id="ARBA00023242"/>
    </source>
</evidence>
<comment type="caution">
    <text evidence="13">The sequence shown here is derived from an EMBL/GenBank/DDBJ whole genome shotgun (WGS) entry which is preliminary data.</text>
</comment>
<comment type="function">
    <text evidence="10">Regulatory subunit of the condensin complex, a complex required for conversion of interphase chromatin into mitotic-like condense chromosomes. The condensin complex probably introduces positive supercoils into relaxed DNA in the presence of type I topoisomerases and converts nicked DNA into positive knotted forms in the presence of type II topoisomerases.</text>
</comment>
<keyword evidence="6 10" id="KW-0498">Mitosis</keyword>
<dbReference type="SUPFAM" id="SSF48371">
    <property type="entry name" value="ARM repeat"/>
    <property type="match status" value="2"/>
</dbReference>
<evidence type="ECO:0000256" key="7">
    <source>
        <dbReference type="ARBA" id="ARBA00023067"/>
    </source>
</evidence>
<dbReference type="PANTHER" id="PTHR14222:SF2">
    <property type="entry name" value="CONDENSIN COMPLEX SUBUNIT 1"/>
    <property type="match status" value="1"/>
</dbReference>
<feature type="region of interest" description="Disordered" evidence="11">
    <location>
        <begin position="267"/>
        <end position="303"/>
    </location>
</feature>
<comment type="similarity">
    <text evidence="3 10">Belongs to the CND1 (condensin subunit 1) family.</text>
</comment>
<dbReference type="InterPro" id="IPR016024">
    <property type="entry name" value="ARM-type_fold"/>
</dbReference>
<evidence type="ECO:0000256" key="11">
    <source>
        <dbReference type="SAM" id="MobiDB-lite"/>
    </source>
</evidence>
<dbReference type="InterPro" id="IPR007673">
    <property type="entry name" value="Condensin_cplx_su1"/>
</dbReference>
<dbReference type="EMBL" id="JALJOV010000494">
    <property type="protein sequence ID" value="KAK9863277.1"/>
    <property type="molecule type" value="Genomic_DNA"/>
</dbReference>
<feature type="domain" description="Condensin complex subunit 1 C-terminal" evidence="12">
    <location>
        <begin position="787"/>
        <end position="949"/>
    </location>
</feature>
<gene>
    <name evidence="13" type="ORF">WJX84_007159</name>
</gene>
<dbReference type="GO" id="GO:0051301">
    <property type="term" value="P:cell division"/>
    <property type="evidence" value="ECO:0007669"/>
    <property type="project" value="UniProtKB-KW"/>
</dbReference>
<dbReference type="Proteomes" id="UP001485043">
    <property type="component" value="Unassembled WGS sequence"/>
</dbReference>
<dbReference type="PIRSF" id="PIRSF017127">
    <property type="entry name" value="Condensin_D2"/>
    <property type="match status" value="1"/>
</dbReference>
<feature type="compositionally biased region" description="Low complexity" evidence="11">
    <location>
        <begin position="1178"/>
        <end position="1197"/>
    </location>
</feature>
<feature type="region of interest" description="Disordered" evidence="11">
    <location>
        <begin position="1003"/>
        <end position="1022"/>
    </location>
</feature>
<dbReference type="GO" id="GO:0010032">
    <property type="term" value="P:meiotic chromosome condensation"/>
    <property type="evidence" value="ECO:0007669"/>
    <property type="project" value="TreeGrafter"/>
</dbReference>
<evidence type="ECO:0000313" key="13">
    <source>
        <dbReference type="EMBL" id="KAK9863277.1"/>
    </source>
</evidence>
<evidence type="ECO:0000313" key="14">
    <source>
        <dbReference type="Proteomes" id="UP001485043"/>
    </source>
</evidence>
<dbReference type="GO" id="GO:0042393">
    <property type="term" value="F:histone binding"/>
    <property type="evidence" value="ECO:0007669"/>
    <property type="project" value="TreeGrafter"/>
</dbReference>
<name>A0AAW1T0P0_9CHLO</name>
<feature type="compositionally biased region" description="Basic and acidic residues" evidence="11">
    <location>
        <begin position="1128"/>
        <end position="1137"/>
    </location>
</feature>
<protein>
    <recommendedName>
        <fullName evidence="10">Condensin-1 complex subunit CAP-D2</fullName>
    </recommendedName>
</protein>
<evidence type="ECO:0000259" key="12">
    <source>
        <dbReference type="Pfam" id="PF12717"/>
    </source>
</evidence>
<evidence type="ECO:0000256" key="3">
    <source>
        <dbReference type="ARBA" id="ARBA00009606"/>
    </source>
</evidence>
<reference evidence="13 14" key="1">
    <citation type="journal article" date="2024" name="Nat. Commun.">
        <title>Phylogenomics reveals the evolutionary origins of lichenization in chlorophyte algae.</title>
        <authorList>
            <person name="Puginier C."/>
            <person name="Libourel C."/>
            <person name="Otte J."/>
            <person name="Skaloud P."/>
            <person name="Haon M."/>
            <person name="Grisel S."/>
            <person name="Petersen M."/>
            <person name="Berrin J.G."/>
            <person name="Delaux P.M."/>
            <person name="Dal Grande F."/>
            <person name="Keller J."/>
        </authorList>
    </citation>
    <scope>NUCLEOTIDE SEQUENCE [LARGE SCALE GENOMIC DNA]</scope>
    <source>
        <strain evidence="13 14">SAG 2523</strain>
    </source>
</reference>
<accession>A0AAW1T0P0</accession>
<evidence type="ECO:0000256" key="9">
    <source>
        <dbReference type="ARBA" id="ARBA00023306"/>
    </source>
</evidence>
<dbReference type="GO" id="GO:0005634">
    <property type="term" value="C:nucleus"/>
    <property type="evidence" value="ECO:0007669"/>
    <property type="project" value="UniProtKB-SubCell"/>
</dbReference>
<dbReference type="Gene3D" id="1.25.10.10">
    <property type="entry name" value="Leucine-rich Repeat Variant"/>
    <property type="match status" value="2"/>
</dbReference>
<keyword evidence="5 10" id="KW-0132">Cell division</keyword>
<evidence type="ECO:0000256" key="1">
    <source>
        <dbReference type="ARBA" id="ARBA00004123"/>
    </source>
</evidence>
<keyword evidence="14" id="KW-1185">Reference proteome</keyword>
<dbReference type="AlphaFoldDB" id="A0AAW1T0P0"/>
<evidence type="ECO:0000256" key="5">
    <source>
        <dbReference type="ARBA" id="ARBA00022618"/>
    </source>
</evidence>
<evidence type="ECO:0000256" key="4">
    <source>
        <dbReference type="ARBA" id="ARBA00022454"/>
    </source>
</evidence>